<organism evidence="1">
    <name type="scientific">uncultured Caudovirales phage</name>
    <dbReference type="NCBI Taxonomy" id="2100421"/>
    <lineage>
        <taxon>Viruses</taxon>
        <taxon>Duplodnaviria</taxon>
        <taxon>Heunggongvirae</taxon>
        <taxon>Uroviricota</taxon>
        <taxon>Caudoviricetes</taxon>
        <taxon>Peduoviridae</taxon>
        <taxon>Maltschvirus</taxon>
        <taxon>Maltschvirus maltsch</taxon>
    </lineage>
</organism>
<proteinExistence type="predicted"/>
<gene>
    <name evidence="1" type="ORF">UFOVP1454_18</name>
</gene>
<dbReference type="EMBL" id="LR797414">
    <property type="protein sequence ID" value="CAB4214075.1"/>
    <property type="molecule type" value="Genomic_DNA"/>
</dbReference>
<sequence length="65" mass="7515">MANIRNWFGLKCKIQMCGCLPKSDNEGLWAECVNCGKKSAYVSRIVTQSYMNLQDTIKKHRDLFK</sequence>
<accession>A0A6J5SIE8</accession>
<protein>
    <submittedName>
        <fullName evidence="1">Uncharacterized protein</fullName>
    </submittedName>
</protein>
<name>A0A6J5SIE8_9CAUD</name>
<evidence type="ECO:0000313" key="1">
    <source>
        <dbReference type="EMBL" id="CAB4214075.1"/>
    </source>
</evidence>
<reference evidence="1" key="1">
    <citation type="submission" date="2020-05" db="EMBL/GenBank/DDBJ databases">
        <authorList>
            <person name="Chiriac C."/>
            <person name="Salcher M."/>
            <person name="Ghai R."/>
            <person name="Kavagutti S V."/>
        </authorList>
    </citation>
    <scope>NUCLEOTIDE SEQUENCE</scope>
</reference>